<evidence type="ECO:0000256" key="1">
    <source>
        <dbReference type="ARBA" id="ARBA00004141"/>
    </source>
</evidence>
<keyword evidence="4 5" id="KW-0472">Membrane</keyword>
<name>A0AAD5IWB7_ACENE</name>
<dbReference type="EMBL" id="JAJSOW010000102">
    <property type="protein sequence ID" value="KAI9178520.1"/>
    <property type="molecule type" value="Genomic_DNA"/>
</dbReference>
<dbReference type="SUPFAM" id="SSF103481">
    <property type="entry name" value="Multidrug resistance efflux transporter EmrE"/>
    <property type="match status" value="1"/>
</dbReference>
<evidence type="ECO:0000256" key="5">
    <source>
        <dbReference type="SAM" id="Phobius"/>
    </source>
</evidence>
<dbReference type="GO" id="GO:0016020">
    <property type="term" value="C:membrane"/>
    <property type="evidence" value="ECO:0007669"/>
    <property type="project" value="InterPro"/>
</dbReference>
<evidence type="ECO:0000256" key="4">
    <source>
        <dbReference type="ARBA" id="ARBA00023136"/>
    </source>
</evidence>
<dbReference type="AlphaFoldDB" id="A0AAD5IWB7"/>
<dbReference type="PANTHER" id="PTHR31218">
    <property type="entry name" value="WAT1-RELATED PROTEIN"/>
    <property type="match status" value="1"/>
</dbReference>
<protein>
    <recommendedName>
        <fullName evidence="8">WAT1-related protein</fullName>
    </recommendedName>
</protein>
<dbReference type="InterPro" id="IPR030184">
    <property type="entry name" value="WAT1-related"/>
</dbReference>
<keyword evidence="2 5" id="KW-0812">Transmembrane</keyword>
<reference evidence="6" key="1">
    <citation type="journal article" date="2022" name="Plant J.">
        <title>Strategies of tolerance reflected in two North American maple genomes.</title>
        <authorList>
            <person name="McEvoy S.L."/>
            <person name="Sezen U.U."/>
            <person name="Trouern-Trend A."/>
            <person name="McMahon S.M."/>
            <person name="Schaberg P.G."/>
            <person name="Yang J."/>
            <person name="Wegrzyn J.L."/>
            <person name="Swenson N.G."/>
        </authorList>
    </citation>
    <scope>NUCLEOTIDE SEQUENCE</scope>
    <source>
        <strain evidence="6">91603</strain>
    </source>
</reference>
<evidence type="ECO:0000313" key="7">
    <source>
        <dbReference type="Proteomes" id="UP001064489"/>
    </source>
</evidence>
<evidence type="ECO:0000256" key="2">
    <source>
        <dbReference type="ARBA" id="ARBA00022692"/>
    </source>
</evidence>
<dbReference type="Proteomes" id="UP001064489">
    <property type="component" value="Chromosome 5"/>
</dbReference>
<keyword evidence="3 5" id="KW-1133">Transmembrane helix</keyword>
<sequence>MKLLQIEKIHTDDNGSDIMTKTLPKEKLTVCRDIASIGSPTPYERTVWIMPKQCSSRMDIAEKGPVYVAMFKPLSIAIEVTMGVMFLGDTLHLGSVIGAIIISLGFYTVMWGKAKEEIAEDNEVGKVPLLQGYKNELV</sequence>
<feature type="transmembrane region" description="Helical" evidence="5">
    <location>
        <begin position="66"/>
        <end position="87"/>
    </location>
</feature>
<proteinExistence type="predicted"/>
<evidence type="ECO:0008006" key="8">
    <source>
        <dbReference type="Google" id="ProtNLM"/>
    </source>
</evidence>
<organism evidence="6 7">
    <name type="scientific">Acer negundo</name>
    <name type="common">Box elder</name>
    <dbReference type="NCBI Taxonomy" id="4023"/>
    <lineage>
        <taxon>Eukaryota</taxon>
        <taxon>Viridiplantae</taxon>
        <taxon>Streptophyta</taxon>
        <taxon>Embryophyta</taxon>
        <taxon>Tracheophyta</taxon>
        <taxon>Spermatophyta</taxon>
        <taxon>Magnoliopsida</taxon>
        <taxon>eudicotyledons</taxon>
        <taxon>Gunneridae</taxon>
        <taxon>Pentapetalae</taxon>
        <taxon>rosids</taxon>
        <taxon>malvids</taxon>
        <taxon>Sapindales</taxon>
        <taxon>Sapindaceae</taxon>
        <taxon>Hippocastanoideae</taxon>
        <taxon>Acereae</taxon>
        <taxon>Acer</taxon>
    </lineage>
</organism>
<evidence type="ECO:0000256" key="3">
    <source>
        <dbReference type="ARBA" id="ARBA00022989"/>
    </source>
</evidence>
<dbReference type="InterPro" id="IPR037185">
    <property type="entry name" value="EmrE-like"/>
</dbReference>
<comment type="caution">
    <text evidence="6">The sequence shown here is derived from an EMBL/GenBank/DDBJ whole genome shotgun (WGS) entry which is preliminary data.</text>
</comment>
<accession>A0AAD5IWB7</accession>
<evidence type="ECO:0000313" key="6">
    <source>
        <dbReference type="EMBL" id="KAI9178520.1"/>
    </source>
</evidence>
<keyword evidence="7" id="KW-1185">Reference proteome</keyword>
<reference evidence="6" key="2">
    <citation type="submission" date="2023-02" db="EMBL/GenBank/DDBJ databases">
        <authorList>
            <person name="Swenson N.G."/>
            <person name="Wegrzyn J.L."/>
            <person name="Mcevoy S.L."/>
        </authorList>
    </citation>
    <scope>NUCLEOTIDE SEQUENCE</scope>
    <source>
        <strain evidence="6">91603</strain>
        <tissue evidence="6">Leaf</tissue>
    </source>
</reference>
<comment type="subcellular location">
    <subcellularLocation>
        <location evidence="1">Membrane</location>
        <topology evidence="1">Multi-pass membrane protein</topology>
    </subcellularLocation>
</comment>
<feature type="transmembrane region" description="Helical" evidence="5">
    <location>
        <begin position="93"/>
        <end position="112"/>
    </location>
</feature>
<dbReference type="GO" id="GO:0022857">
    <property type="term" value="F:transmembrane transporter activity"/>
    <property type="evidence" value="ECO:0007669"/>
    <property type="project" value="InterPro"/>
</dbReference>
<gene>
    <name evidence="6" type="ORF">LWI28_027487</name>
</gene>